<reference evidence="3" key="2">
    <citation type="submission" date="2013-04" db="UniProtKB">
        <authorList>
            <consortium name="EnsemblPlants"/>
        </authorList>
    </citation>
    <scope>IDENTIFICATION</scope>
</reference>
<dbReference type="PANTHER" id="PTHR47370">
    <property type="entry name" value="ACYL-COA N-ACYLTRANSFERASES (NAT) SUPERFAMILY PROTEIN"/>
    <property type="match status" value="1"/>
</dbReference>
<dbReference type="HOGENOM" id="CLU_856269_0_0_1"/>
<dbReference type="Gene3D" id="3.40.630.30">
    <property type="match status" value="1"/>
</dbReference>
<dbReference type="CDD" id="cd04301">
    <property type="entry name" value="NAT_SF"/>
    <property type="match status" value="1"/>
</dbReference>
<dbReference type="Gramene" id="OB06G30630.1">
    <property type="protein sequence ID" value="OB06G30630.1"/>
    <property type="gene ID" value="OB06G30630"/>
</dbReference>
<dbReference type="SUPFAM" id="SSF55729">
    <property type="entry name" value="Acyl-CoA N-acyltransferases (Nat)"/>
    <property type="match status" value="1"/>
</dbReference>
<dbReference type="InterPro" id="IPR052810">
    <property type="entry name" value="Plant_NAT"/>
</dbReference>
<proteinExistence type="predicted"/>
<feature type="compositionally biased region" description="Basic residues" evidence="1">
    <location>
        <begin position="60"/>
        <end position="69"/>
    </location>
</feature>
<dbReference type="InterPro" id="IPR016181">
    <property type="entry name" value="Acyl_CoA_acyltransferase"/>
</dbReference>
<keyword evidence="4" id="KW-1185">Reference proteome</keyword>
<evidence type="ECO:0000256" key="1">
    <source>
        <dbReference type="SAM" id="MobiDB-lite"/>
    </source>
</evidence>
<dbReference type="PROSITE" id="PS51186">
    <property type="entry name" value="GNAT"/>
    <property type="match status" value="1"/>
</dbReference>
<dbReference type="GO" id="GO:0016747">
    <property type="term" value="F:acyltransferase activity, transferring groups other than amino-acyl groups"/>
    <property type="evidence" value="ECO:0007669"/>
    <property type="project" value="InterPro"/>
</dbReference>
<dbReference type="FunFam" id="3.40.630.30:FF:000161">
    <property type="entry name" value="Acetyl transferase"/>
    <property type="match status" value="1"/>
</dbReference>
<dbReference type="AlphaFoldDB" id="J3MGB9"/>
<dbReference type="EnsemblPlants" id="OB06G30630.1">
    <property type="protein sequence ID" value="OB06G30630.1"/>
    <property type="gene ID" value="OB06G30630"/>
</dbReference>
<dbReference type="PANTHER" id="PTHR47370:SF6">
    <property type="entry name" value="N-ACETYLTRANSFERASE HLS1-RELATED"/>
    <property type="match status" value="1"/>
</dbReference>
<dbReference type="STRING" id="4533.J3MGB9"/>
<evidence type="ECO:0000259" key="2">
    <source>
        <dbReference type="PROSITE" id="PS51186"/>
    </source>
</evidence>
<evidence type="ECO:0000313" key="4">
    <source>
        <dbReference type="Proteomes" id="UP000006038"/>
    </source>
</evidence>
<sequence>MVVMTVKVLVRVREFDMEKDLPAVEELERRCQVGLSGDMAAVHDRADDGDDDGVASREKKTSKKTKKKEKTGMSLCVEQIGDPLARVRHAPEHVMLVAEYGEEKKMVGVIKACVKTVSRGGKQRKPYVKVAYLLGLRVSPSHRRLGIATALVRRAEEWCRERGAEHATMATTESNAASLALFTGRFGYAPFRRPEFIGHPKTVTEAKSISVYNYLMTTRKDLIKYSVINQKFLCPANGKLQASRFQFHGGQEMVVVVVMMAMYHCRRGPQRESATNLITSYKPNMAVFIGRSAEKIDFCRMVQAPGHAIDEATREKGLLQKCLWF</sequence>
<dbReference type="Proteomes" id="UP000006038">
    <property type="component" value="Chromosome 6"/>
</dbReference>
<feature type="region of interest" description="Disordered" evidence="1">
    <location>
        <begin position="42"/>
        <end position="70"/>
    </location>
</feature>
<accession>J3MGB9</accession>
<protein>
    <recommendedName>
        <fullName evidence="2">N-acetyltransferase domain-containing protein</fullName>
    </recommendedName>
</protein>
<reference evidence="3" key="1">
    <citation type="journal article" date="2013" name="Nat. Commun.">
        <title>Whole-genome sequencing of Oryza brachyantha reveals mechanisms underlying Oryza genome evolution.</title>
        <authorList>
            <person name="Chen J."/>
            <person name="Huang Q."/>
            <person name="Gao D."/>
            <person name="Wang J."/>
            <person name="Lang Y."/>
            <person name="Liu T."/>
            <person name="Li B."/>
            <person name="Bai Z."/>
            <person name="Luis Goicoechea J."/>
            <person name="Liang C."/>
            <person name="Chen C."/>
            <person name="Zhang W."/>
            <person name="Sun S."/>
            <person name="Liao Y."/>
            <person name="Zhang X."/>
            <person name="Yang L."/>
            <person name="Song C."/>
            <person name="Wang M."/>
            <person name="Shi J."/>
            <person name="Liu G."/>
            <person name="Liu J."/>
            <person name="Zhou H."/>
            <person name="Zhou W."/>
            <person name="Yu Q."/>
            <person name="An N."/>
            <person name="Chen Y."/>
            <person name="Cai Q."/>
            <person name="Wang B."/>
            <person name="Liu B."/>
            <person name="Min J."/>
            <person name="Huang Y."/>
            <person name="Wu H."/>
            <person name="Li Z."/>
            <person name="Zhang Y."/>
            <person name="Yin Y."/>
            <person name="Song W."/>
            <person name="Jiang J."/>
            <person name="Jackson S.A."/>
            <person name="Wing R.A."/>
            <person name="Wang J."/>
            <person name="Chen M."/>
        </authorList>
    </citation>
    <scope>NUCLEOTIDE SEQUENCE [LARGE SCALE GENOMIC DNA]</scope>
    <source>
        <strain evidence="3">cv. IRGC 101232</strain>
    </source>
</reference>
<evidence type="ECO:0000313" key="3">
    <source>
        <dbReference type="EnsemblPlants" id="OB06G30630.1"/>
    </source>
</evidence>
<dbReference type="Pfam" id="PF00583">
    <property type="entry name" value="Acetyltransf_1"/>
    <property type="match status" value="1"/>
</dbReference>
<organism evidence="3">
    <name type="scientific">Oryza brachyantha</name>
    <name type="common">malo sina</name>
    <dbReference type="NCBI Taxonomy" id="4533"/>
    <lineage>
        <taxon>Eukaryota</taxon>
        <taxon>Viridiplantae</taxon>
        <taxon>Streptophyta</taxon>
        <taxon>Embryophyta</taxon>
        <taxon>Tracheophyta</taxon>
        <taxon>Spermatophyta</taxon>
        <taxon>Magnoliopsida</taxon>
        <taxon>Liliopsida</taxon>
        <taxon>Poales</taxon>
        <taxon>Poaceae</taxon>
        <taxon>BOP clade</taxon>
        <taxon>Oryzoideae</taxon>
        <taxon>Oryzeae</taxon>
        <taxon>Oryzinae</taxon>
        <taxon>Oryza</taxon>
    </lineage>
</organism>
<name>J3MGB9_ORYBR</name>
<feature type="domain" description="N-acetyltransferase" evidence="2">
    <location>
        <begin position="10"/>
        <end position="210"/>
    </location>
</feature>
<dbReference type="InterPro" id="IPR000182">
    <property type="entry name" value="GNAT_dom"/>
</dbReference>
<dbReference type="eggNOG" id="ENOG502RFA7">
    <property type="taxonomic scope" value="Eukaryota"/>
</dbReference>